<accession>A0ABR9VGZ5</accession>
<reference evidence="2 3" key="1">
    <citation type="submission" date="2020-10" db="EMBL/GenBank/DDBJ databases">
        <authorList>
            <person name="Castelo-Branco R."/>
            <person name="Eusebio N."/>
            <person name="Adriana R."/>
            <person name="Vieira A."/>
            <person name="Brugerolle De Fraissinette N."/>
            <person name="Rezende De Castro R."/>
            <person name="Schneider M.P."/>
            <person name="Vasconcelos V."/>
            <person name="Leao P.N."/>
        </authorList>
    </citation>
    <scope>NUCLEOTIDE SEQUENCE [LARGE SCALE GENOMIC DNA]</scope>
    <source>
        <strain evidence="2 3">LEGE 00250</strain>
    </source>
</reference>
<feature type="compositionally biased region" description="Basic and acidic residues" evidence="1">
    <location>
        <begin position="37"/>
        <end position="50"/>
    </location>
</feature>
<dbReference type="Proteomes" id="UP000606776">
    <property type="component" value="Unassembled WGS sequence"/>
</dbReference>
<comment type="caution">
    <text evidence="2">The sequence shown here is derived from an EMBL/GenBank/DDBJ whole genome shotgun (WGS) entry which is preliminary data.</text>
</comment>
<organism evidence="2 3">
    <name type="scientific">Sphaerospermopsis aphanizomenoides LEGE 00250</name>
    <dbReference type="NCBI Taxonomy" id="2777972"/>
    <lineage>
        <taxon>Bacteria</taxon>
        <taxon>Bacillati</taxon>
        <taxon>Cyanobacteriota</taxon>
        <taxon>Cyanophyceae</taxon>
        <taxon>Nostocales</taxon>
        <taxon>Aphanizomenonaceae</taxon>
        <taxon>Sphaerospermopsis</taxon>
        <taxon>Sphaerospermopsis aphanizomenoides</taxon>
    </lineage>
</organism>
<sequence>MSAQTKKSNLLVELNIEEQELLSGGQQQQPYRQYGRGMDDDRYGRGDDYGRNYYPQRYPTYICRPYYGQGYGS</sequence>
<protein>
    <submittedName>
        <fullName evidence="2">Uncharacterized protein</fullName>
    </submittedName>
</protein>
<evidence type="ECO:0000256" key="1">
    <source>
        <dbReference type="SAM" id="MobiDB-lite"/>
    </source>
</evidence>
<feature type="region of interest" description="Disordered" evidence="1">
    <location>
        <begin position="21"/>
        <end position="51"/>
    </location>
</feature>
<name>A0ABR9VGZ5_9CYAN</name>
<keyword evidence="3" id="KW-1185">Reference proteome</keyword>
<evidence type="ECO:0000313" key="2">
    <source>
        <dbReference type="EMBL" id="MBE9237760.1"/>
    </source>
</evidence>
<dbReference type="RefSeq" id="WP_190651533.1">
    <property type="nucleotide sequence ID" value="NZ_JADEWB010000115.1"/>
</dbReference>
<feature type="compositionally biased region" description="Low complexity" evidence="1">
    <location>
        <begin position="21"/>
        <end position="36"/>
    </location>
</feature>
<proteinExistence type="predicted"/>
<evidence type="ECO:0000313" key="3">
    <source>
        <dbReference type="Proteomes" id="UP000606776"/>
    </source>
</evidence>
<dbReference type="EMBL" id="JADEWB010000115">
    <property type="protein sequence ID" value="MBE9237760.1"/>
    <property type="molecule type" value="Genomic_DNA"/>
</dbReference>
<gene>
    <name evidence="2" type="ORF">IQ227_17420</name>
</gene>